<name>A0A0G1YEH6_9BACT</name>
<dbReference type="PANTHER" id="PTHR43615:SF1">
    <property type="entry name" value="PPDK_N DOMAIN-CONTAINING PROTEIN"/>
    <property type="match status" value="1"/>
</dbReference>
<keyword evidence="2" id="KW-0418">Kinase</keyword>
<dbReference type="InterPro" id="IPR051549">
    <property type="entry name" value="PEP_Utilizing_Enz"/>
</dbReference>
<accession>A0A0G1YEH6</accession>
<comment type="caution">
    <text evidence="2">The sequence shown here is derived from an EMBL/GenBank/DDBJ whole genome shotgun (WGS) entry which is preliminary data.</text>
</comment>
<keyword evidence="2" id="KW-0670">Pyruvate</keyword>
<evidence type="ECO:0000259" key="1">
    <source>
        <dbReference type="Pfam" id="PF00391"/>
    </source>
</evidence>
<dbReference type="Pfam" id="PF00391">
    <property type="entry name" value="PEP-utilizers"/>
    <property type="match status" value="1"/>
</dbReference>
<dbReference type="InterPro" id="IPR018274">
    <property type="entry name" value="PEP_util_AS"/>
</dbReference>
<dbReference type="PANTHER" id="PTHR43615">
    <property type="entry name" value="PHOSPHOENOLPYRUVATE SYNTHASE-RELATED"/>
    <property type="match status" value="1"/>
</dbReference>
<dbReference type="AlphaFoldDB" id="A0A0G1YEH6"/>
<evidence type="ECO:0000313" key="2">
    <source>
        <dbReference type="EMBL" id="KKW41606.1"/>
    </source>
</evidence>
<sequence>MTRGNVDLKVLWYLPGSVIEYAHQTGVGKNLQDGFIHFAAGGAVCYFPVDQIEAYVDELVEKVVRDRLWVKEIHDKCRAYNAEYFASAREVEHLDLLNLSNTELAAIGRRLSQMQEKSHMIAVSTTWLVDSNGETFSKMVMAKLRRALPEESGLEPMYTYSILSTPTATNFTLDEERDFISLAKHLAADPVTRAFFTAGRDLTADFALLSIDAQEAIKAHADKWCWVPYTYVGPAYALGHYLEELRQLFSAATSLDELEADALSRLKTIAEKQTEILSKFYLPDEVKYLLDITREIIWLKDYRKYCMYYGCYVLDRVHRESARRLALSLSQVNHLTADELAQALSGGPCDGDLLNERKKLCVLSYTAGRQEILTGQAAADFLAAKKIEQPAAEPNADLRGTCACPGHVQGTVKIINRPEEMDKMNLGDILVAHTTFPSLLPAMKKAAAIVTEDGGVTCHAAIVAREFNIPCVVGIRKVTQLVRDGDIIEVDAIEGFIKRIA</sequence>
<dbReference type="STRING" id="1619044.UY92_C0015G0018"/>
<dbReference type="PATRIC" id="fig|1619044.3.peg.1134"/>
<protein>
    <submittedName>
        <fullName evidence="2">Phosphoenolpyruvate synthase/pyruvate phosphate dikinase</fullName>
    </submittedName>
</protein>
<dbReference type="InterPro" id="IPR008279">
    <property type="entry name" value="PEP-util_enz_mobile_dom"/>
</dbReference>
<dbReference type="InterPro" id="IPR036637">
    <property type="entry name" value="Phosphohistidine_dom_sf"/>
</dbReference>
<reference evidence="2 3" key="1">
    <citation type="journal article" date="2015" name="Nature">
        <title>rRNA introns, odd ribosomes, and small enigmatic genomes across a large radiation of phyla.</title>
        <authorList>
            <person name="Brown C.T."/>
            <person name="Hug L.A."/>
            <person name="Thomas B.C."/>
            <person name="Sharon I."/>
            <person name="Castelle C.J."/>
            <person name="Singh A."/>
            <person name="Wilkins M.J."/>
            <person name="Williams K.H."/>
            <person name="Banfield J.F."/>
        </authorList>
    </citation>
    <scope>NUCLEOTIDE SEQUENCE [LARGE SCALE GENOMIC DNA]</scope>
</reference>
<dbReference type="EMBL" id="LCRX01000015">
    <property type="protein sequence ID" value="KKW41606.1"/>
    <property type="molecule type" value="Genomic_DNA"/>
</dbReference>
<dbReference type="PROSITE" id="PS00370">
    <property type="entry name" value="PEP_ENZYMES_PHOS_SITE"/>
    <property type="match status" value="1"/>
</dbReference>
<gene>
    <name evidence="2" type="ORF">UY92_C0015G0018</name>
</gene>
<feature type="domain" description="PEP-utilising enzyme mobile" evidence="1">
    <location>
        <begin position="427"/>
        <end position="495"/>
    </location>
</feature>
<evidence type="ECO:0000313" key="3">
    <source>
        <dbReference type="Proteomes" id="UP000033870"/>
    </source>
</evidence>
<dbReference type="Gene3D" id="3.50.30.10">
    <property type="entry name" value="Phosphohistidine domain"/>
    <property type="match status" value="1"/>
</dbReference>
<dbReference type="SUPFAM" id="SSF52009">
    <property type="entry name" value="Phosphohistidine domain"/>
    <property type="match status" value="1"/>
</dbReference>
<organism evidence="2 3">
    <name type="scientific">Candidatus Magasanikbacteria bacterium GW2011_GWA2_56_11</name>
    <dbReference type="NCBI Taxonomy" id="1619044"/>
    <lineage>
        <taxon>Bacteria</taxon>
        <taxon>Candidatus Magasanikiibacteriota</taxon>
    </lineage>
</organism>
<keyword evidence="2" id="KW-0808">Transferase</keyword>
<proteinExistence type="predicted"/>
<dbReference type="Proteomes" id="UP000033870">
    <property type="component" value="Unassembled WGS sequence"/>
</dbReference>
<dbReference type="GO" id="GO:0016301">
    <property type="term" value="F:kinase activity"/>
    <property type="evidence" value="ECO:0007669"/>
    <property type="project" value="UniProtKB-KW"/>
</dbReference>